<name>A0A0K2TXU6_LEPSM</name>
<keyword evidence="1" id="KW-0472">Membrane</keyword>
<proteinExistence type="predicted"/>
<accession>A0A0K2TXU6</accession>
<dbReference type="AlphaFoldDB" id="A0A0K2TXU6"/>
<evidence type="ECO:0000313" key="2">
    <source>
        <dbReference type="EMBL" id="CDW30813.1"/>
    </source>
</evidence>
<evidence type="ECO:0000256" key="1">
    <source>
        <dbReference type="SAM" id="Phobius"/>
    </source>
</evidence>
<reference evidence="2" key="1">
    <citation type="submission" date="2014-05" db="EMBL/GenBank/DDBJ databases">
        <authorList>
            <person name="Chronopoulou M."/>
        </authorList>
    </citation>
    <scope>NUCLEOTIDE SEQUENCE</scope>
    <source>
        <tissue evidence="2">Whole organism</tissue>
    </source>
</reference>
<keyword evidence="1" id="KW-1133">Transmembrane helix</keyword>
<dbReference type="EMBL" id="HACA01013452">
    <property type="protein sequence ID" value="CDW30813.1"/>
    <property type="molecule type" value="Transcribed_RNA"/>
</dbReference>
<feature type="transmembrane region" description="Helical" evidence="1">
    <location>
        <begin position="25"/>
        <end position="43"/>
    </location>
</feature>
<sequence>MFGFVSLTNNFFTKYLFNNNLNKTVYMWCICIKTIFFTSYFHPPQYFIEIYELIIGLLFKFMEWATILNNFNYS</sequence>
<organism evidence="2">
    <name type="scientific">Lepeophtheirus salmonis</name>
    <name type="common">Salmon louse</name>
    <name type="synonym">Caligus salmonis</name>
    <dbReference type="NCBI Taxonomy" id="72036"/>
    <lineage>
        <taxon>Eukaryota</taxon>
        <taxon>Metazoa</taxon>
        <taxon>Ecdysozoa</taxon>
        <taxon>Arthropoda</taxon>
        <taxon>Crustacea</taxon>
        <taxon>Multicrustacea</taxon>
        <taxon>Hexanauplia</taxon>
        <taxon>Copepoda</taxon>
        <taxon>Siphonostomatoida</taxon>
        <taxon>Caligidae</taxon>
        <taxon>Lepeophtheirus</taxon>
    </lineage>
</organism>
<feature type="transmembrane region" description="Helical" evidence="1">
    <location>
        <begin position="50"/>
        <end position="68"/>
    </location>
</feature>
<keyword evidence="1" id="KW-0812">Transmembrane</keyword>
<protein>
    <submittedName>
        <fullName evidence="2">Uncharacterized protein</fullName>
    </submittedName>
</protein>